<evidence type="ECO:0000313" key="5">
    <source>
        <dbReference type="Proteomes" id="UP001470230"/>
    </source>
</evidence>
<dbReference type="EMBL" id="JAPFFF010000014">
    <property type="protein sequence ID" value="KAK8871206.1"/>
    <property type="molecule type" value="Genomic_DNA"/>
</dbReference>
<feature type="repeat" description="ANK" evidence="3">
    <location>
        <begin position="355"/>
        <end position="388"/>
    </location>
</feature>
<dbReference type="InterPro" id="IPR036770">
    <property type="entry name" value="Ankyrin_rpt-contain_sf"/>
</dbReference>
<keyword evidence="1" id="KW-0677">Repeat</keyword>
<dbReference type="SUPFAM" id="SSF48403">
    <property type="entry name" value="Ankyrin repeat"/>
    <property type="match status" value="1"/>
</dbReference>
<dbReference type="PROSITE" id="PS50297">
    <property type="entry name" value="ANK_REP_REGION"/>
    <property type="match status" value="1"/>
</dbReference>
<evidence type="ECO:0000256" key="2">
    <source>
        <dbReference type="ARBA" id="ARBA00023043"/>
    </source>
</evidence>
<proteinExistence type="predicted"/>
<organism evidence="4 5">
    <name type="scientific">Tritrichomonas musculus</name>
    <dbReference type="NCBI Taxonomy" id="1915356"/>
    <lineage>
        <taxon>Eukaryota</taxon>
        <taxon>Metamonada</taxon>
        <taxon>Parabasalia</taxon>
        <taxon>Tritrichomonadida</taxon>
        <taxon>Tritrichomonadidae</taxon>
        <taxon>Tritrichomonas</taxon>
    </lineage>
</organism>
<dbReference type="SMART" id="SM00248">
    <property type="entry name" value="ANK"/>
    <property type="match status" value="4"/>
</dbReference>
<evidence type="ECO:0000256" key="1">
    <source>
        <dbReference type="ARBA" id="ARBA00022737"/>
    </source>
</evidence>
<evidence type="ECO:0000256" key="3">
    <source>
        <dbReference type="PROSITE-ProRule" id="PRU00023"/>
    </source>
</evidence>
<dbReference type="Proteomes" id="UP001470230">
    <property type="component" value="Unassembled WGS sequence"/>
</dbReference>
<dbReference type="PANTHER" id="PTHR24171:SF9">
    <property type="entry name" value="ANKYRIN REPEAT DOMAIN-CONTAINING PROTEIN 39"/>
    <property type="match status" value="1"/>
</dbReference>
<evidence type="ECO:0008006" key="6">
    <source>
        <dbReference type="Google" id="ProtNLM"/>
    </source>
</evidence>
<accession>A0ABR2J0A2</accession>
<gene>
    <name evidence="4" type="ORF">M9Y10_009119</name>
</gene>
<keyword evidence="2 3" id="KW-0040">ANK repeat</keyword>
<reference evidence="4 5" key="1">
    <citation type="submission" date="2024-04" db="EMBL/GenBank/DDBJ databases">
        <title>Tritrichomonas musculus Genome.</title>
        <authorList>
            <person name="Alves-Ferreira E."/>
            <person name="Grigg M."/>
            <person name="Lorenzi H."/>
            <person name="Galac M."/>
        </authorList>
    </citation>
    <scope>NUCLEOTIDE SEQUENCE [LARGE SCALE GENOMIC DNA]</scope>
    <source>
        <strain evidence="4 5">EAF2021</strain>
    </source>
</reference>
<sequence length="415" mass="48500">MYEIGLITYDSILRQSNADKNVFIYFFPEISVHDKRYYRRRLRQSFPLKQEIMSIDPEFHKKMRKIGYRNDDDITISIIKDDIQTYQYLWEHQEIDLKKFIFKKSIYSINNFINEKEPNFLELSAFFGSIQVFKFLWMKKTFPIERISQFAIAGGCFEIIHIIEDQQNLFDYHFISNINASICFSREEIYDYLMNNCNFQTDDSSIEDKNCFNEDSVAFNCFLESIQSFNFAVFIDLLPQMKDLINKTNENNQTPIHIAVECSCCFFLELILKSYSNEININIQDKWEDTALMQASFLGYADIVQLLCSFPGIDVNLGDHYGWNPLLKACSLGHLDAVKILCNQENIDINCKKKDDETPLHVAAFKGYLDVVNYLCLLEGIKINEVNADNKTPLQLAKMQGQHEVEDYLSSLNLG</sequence>
<name>A0ABR2J0A2_9EUKA</name>
<comment type="caution">
    <text evidence="4">The sequence shown here is derived from an EMBL/GenBank/DDBJ whole genome shotgun (WGS) entry which is preliminary data.</text>
</comment>
<dbReference type="PANTHER" id="PTHR24171">
    <property type="entry name" value="ANKYRIN REPEAT DOMAIN-CONTAINING PROTEIN 39-RELATED"/>
    <property type="match status" value="1"/>
</dbReference>
<keyword evidence="5" id="KW-1185">Reference proteome</keyword>
<protein>
    <recommendedName>
        <fullName evidence="6">DUF3447 domain-containing protein</fullName>
    </recommendedName>
</protein>
<dbReference type="Gene3D" id="1.25.40.20">
    <property type="entry name" value="Ankyrin repeat-containing domain"/>
    <property type="match status" value="2"/>
</dbReference>
<dbReference type="InterPro" id="IPR002110">
    <property type="entry name" value="Ankyrin_rpt"/>
</dbReference>
<evidence type="ECO:0000313" key="4">
    <source>
        <dbReference type="EMBL" id="KAK8871206.1"/>
    </source>
</evidence>
<dbReference type="Pfam" id="PF12796">
    <property type="entry name" value="Ank_2"/>
    <property type="match status" value="1"/>
</dbReference>
<dbReference type="PROSITE" id="PS50088">
    <property type="entry name" value="ANK_REPEAT"/>
    <property type="match status" value="1"/>
</dbReference>